<keyword evidence="13" id="KW-0675">Receptor</keyword>
<keyword evidence="12 16" id="KW-0472">Membrane</keyword>
<evidence type="ECO:0000256" key="13">
    <source>
        <dbReference type="ARBA" id="ARBA00023170"/>
    </source>
</evidence>
<dbReference type="GO" id="GO:0004674">
    <property type="term" value="F:protein serine/threonine kinase activity"/>
    <property type="evidence" value="ECO:0007669"/>
    <property type="project" value="UniProtKB-KW"/>
</dbReference>
<evidence type="ECO:0000256" key="14">
    <source>
        <dbReference type="ARBA" id="ARBA00047899"/>
    </source>
</evidence>
<dbReference type="EnsemblPlants" id="Pp3c1_23020V3.2">
    <property type="protein sequence ID" value="Pp3c1_23020V3.2"/>
    <property type="gene ID" value="Pp3c1_23020"/>
</dbReference>
<dbReference type="OrthoDB" id="1111193at2759"/>
<dbReference type="Pfam" id="PF13855">
    <property type="entry name" value="LRR_8"/>
    <property type="match status" value="1"/>
</dbReference>
<dbReference type="Gene3D" id="3.30.200.20">
    <property type="entry name" value="Phosphorylase Kinase, domain 1"/>
    <property type="match status" value="1"/>
</dbReference>
<evidence type="ECO:0000313" key="20">
    <source>
        <dbReference type="EnsemblPlants" id="Pp3c1_23020V3.1"/>
    </source>
</evidence>
<name>A0A2K1L9A9_PHYPA</name>
<feature type="chain" id="PRO_5044576527" description="non-specific serine/threonine protein kinase" evidence="17">
    <location>
        <begin position="23"/>
        <end position="949"/>
    </location>
</feature>
<dbReference type="EnsemblPlants" id="Pp3c1_23020V3.1">
    <property type="protein sequence ID" value="Pp3c1_23020V3.1"/>
    <property type="gene ID" value="Pp3c1_23020"/>
</dbReference>
<sequence>MDSLWGVLALLFCMVSVPGAWSVVDPKTDFLHLDCGASKEYTDKHGITWHPDDAFVSTGKIARNLPNTDWPEEKALRYFKGESRTKNCFTLPVKPRSIYIMRLGFYHGGYDKSMSPPSFQLGLDSTIFETVSILDVSDRFIHEVTFQTAATNETSLCLVQDPSDSTPFISNIALRAIEKSMVSEFITGWLDTNQIVTTQTRFYLGGSQINKNIIKYPGDPYDRYWYPSVIESNENEYPLRCASAIICTSTPVGLQAKSDTRIGTSSVPIYLKGTPQDVLRSGMTTNGNLTIDLNPSEPFKAYIQYYFVELDLTTNKTDRIFNLLEPGETEPSLLNVVNETGATLKLYGVNLTEANIKQQSRIIFYPDPFRTSMKGPILTAMEIYKICDPLVAPTNDRDWAAIESIKVDMNLTSWRGDPCLPKPHHWINCSSVDKTENPAVLTVVLSAENLTGAISPSFNDLLDLTTLKLDGNSLTGQLPDLSALTNLKTLHLQDNALSGPLPEWLAFLPKLRELIVQNNNFSGKIPSAFSSKNWNFTYYGNPLLNATLPASPSTNTAAIVGGVAGGVAFVAIVVALVYYLVCRRNRRPAKDMDTLIVGNSNPNIVSKEININLTSNIHGGARKFSPDEIVAATANYKKVIGRGGFGPVYYGRLTDGREVAVKVLDKESRQGETEFLNEVDILSRVHHKHLVNLVGYCRVPGMQMMLIYEYIHRGSLRDHLSGTVTSEGSANSGPDVLDWKTRLNIALHAASGLEYLHKGCSPSLIHRDVKSSNILITTKYEGRLTDFGLSRLVGDEDITKVVTFVKGTAGYLDPEYFSTNVLSAKSDVFSFGVVLLELITGRLPVDRSKPTEWNICDWVRASLAQGNIEAILDPAVRASHPNVDALWKVAEIALQSVEPRSKHRPTINEVVLELTGAIALEGSASNDSSYGNFSSSAEIHGTQFLPWAR</sequence>
<evidence type="ECO:0000256" key="4">
    <source>
        <dbReference type="ARBA" id="ARBA00022614"/>
    </source>
</evidence>
<dbReference type="InterPro" id="IPR024788">
    <property type="entry name" value="Malectin-like_Carb-bd_dom"/>
</dbReference>
<dbReference type="Gene3D" id="1.10.510.10">
    <property type="entry name" value="Transferase(Phosphotransferase) domain 1"/>
    <property type="match status" value="1"/>
</dbReference>
<dbReference type="EMBL" id="ABEU02000001">
    <property type="protein sequence ID" value="PNR62619.1"/>
    <property type="molecule type" value="Genomic_DNA"/>
</dbReference>
<feature type="domain" description="Protein kinase" evidence="18">
    <location>
        <begin position="634"/>
        <end position="920"/>
    </location>
</feature>
<keyword evidence="8" id="KW-0547">Nucleotide-binding</keyword>
<keyword evidence="11 16" id="KW-1133">Transmembrane helix</keyword>
<proteinExistence type="predicted"/>
<dbReference type="GO" id="GO:0005524">
    <property type="term" value="F:ATP binding"/>
    <property type="evidence" value="ECO:0007669"/>
    <property type="project" value="UniProtKB-KW"/>
</dbReference>
<dbReference type="InterPro" id="IPR001245">
    <property type="entry name" value="Ser-Thr/Tyr_kinase_cat_dom"/>
</dbReference>
<dbReference type="SMART" id="SM00220">
    <property type="entry name" value="S_TKc"/>
    <property type="match status" value="1"/>
</dbReference>
<dbReference type="Pfam" id="PF12819">
    <property type="entry name" value="Malectin_like"/>
    <property type="match status" value="1"/>
</dbReference>
<evidence type="ECO:0000256" key="1">
    <source>
        <dbReference type="ARBA" id="ARBA00004167"/>
    </source>
</evidence>
<dbReference type="InterPro" id="IPR000719">
    <property type="entry name" value="Prot_kinase_dom"/>
</dbReference>
<dbReference type="Pfam" id="PF07714">
    <property type="entry name" value="PK_Tyr_Ser-Thr"/>
    <property type="match status" value="1"/>
</dbReference>
<evidence type="ECO:0000256" key="11">
    <source>
        <dbReference type="ARBA" id="ARBA00022989"/>
    </source>
</evidence>
<comment type="catalytic activity">
    <reaction evidence="14">
        <text>L-threonyl-[protein] + ATP = O-phospho-L-threonyl-[protein] + ADP + H(+)</text>
        <dbReference type="Rhea" id="RHEA:46608"/>
        <dbReference type="Rhea" id="RHEA-COMP:11060"/>
        <dbReference type="Rhea" id="RHEA-COMP:11605"/>
        <dbReference type="ChEBI" id="CHEBI:15378"/>
        <dbReference type="ChEBI" id="CHEBI:30013"/>
        <dbReference type="ChEBI" id="CHEBI:30616"/>
        <dbReference type="ChEBI" id="CHEBI:61977"/>
        <dbReference type="ChEBI" id="CHEBI:456216"/>
        <dbReference type="EC" id="2.7.11.1"/>
    </reaction>
</comment>
<evidence type="ECO:0000259" key="18">
    <source>
        <dbReference type="PROSITE" id="PS50011"/>
    </source>
</evidence>
<accession>A0A2K1L9A9</accession>
<dbReference type="InterPro" id="IPR001611">
    <property type="entry name" value="Leu-rich_rpt"/>
</dbReference>
<dbReference type="Gramene" id="Pp3c1_23020V3.1">
    <property type="protein sequence ID" value="Pp3c1_23020V3.1"/>
    <property type="gene ID" value="Pp3c1_23020"/>
</dbReference>
<evidence type="ECO:0000256" key="5">
    <source>
        <dbReference type="ARBA" id="ARBA00022679"/>
    </source>
</evidence>
<dbReference type="CDD" id="cd14066">
    <property type="entry name" value="STKc_IRAK"/>
    <property type="match status" value="1"/>
</dbReference>
<comment type="catalytic activity">
    <reaction evidence="15">
        <text>L-seryl-[protein] + ATP = O-phospho-L-seryl-[protein] + ADP + H(+)</text>
        <dbReference type="Rhea" id="RHEA:17989"/>
        <dbReference type="Rhea" id="RHEA-COMP:9863"/>
        <dbReference type="Rhea" id="RHEA-COMP:11604"/>
        <dbReference type="ChEBI" id="CHEBI:15378"/>
        <dbReference type="ChEBI" id="CHEBI:29999"/>
        <dbReference type="ChEBI" id="CHEBI:30616"/>
        <dbReference type="ChEBI" id="CHEBI:83421"/>
        <dbReference type="ChEBI" id="CHEBI:456216"/>
        <dbReference type="EC" id="2.7.11.1"/>
    </reaction>
</comment>
<dbReference type="AlphaFoldDB" id="A0A2K1L9A9"/>
<evidence type="ECO:0000256" key="3">
    <source>
        <dbReference type="ARBA" id="ARBA00022527"/>
    </source>
</evidence>
<dbReference type="InterPro" id="IPR008271">
    <property type="entry name" value="Ser/Thr_kinase_AS"/>
</dbReference>
<dbReference type="PANTHER" id="PTHR45631">
    <property type="entry name" value="OS07G0107800 PROTEIN-RELATED"/>
    <property type="match status" value="1"/>
</dbReference>
<evidence type="ECO:0000256" key="6">
    <source>
        <dbReference type="ARBA" id="ARBA00022692"/>
    </source>
</evidence>
<dbReference type="InterPro" id="IPR011009">
    <property type="entry name" value="Kinase-like_dom_sf"/>
</dbReference>
<dbReference type="PaxDb" id="3218-PP1S59_264V6.1"/>
<keyword evidence="6 16" id="KW-0812">Transmembrane</keyword>
<organism evidence="19">
    <name type="scientific">Physcomitrium patens</name>
    <name type="common">Spreading-leaved earth moss</name>
    <name type="synonym">Physcomitrella patens</name>
    <dbReference type="NCBI Taxonomy" id="3218"/>
    <lineage>
        <taxon>Eukaryota</taxon>
        <taxon>Viridiplantae</taxon>
        <taxon>Streptophyta</taxon>
        <taxon>Embryophyta</taxon>
        <taxon>Bryophyta</taxon>
        <taxon>Bryophytina</taxon>
        <taxon>Bryopsida</taxon>
        <taxon>Funariidae</taxon>
        <taxon>Funariales</taxon>
        <taxon>Funariaceae</taxon>
        <taxon>Physcomitrium</taxon>
    </lineage>
</organism>
<gene>
    <name evidence="20" type="primary">LOC112282008</name>
    <name evidence="19" type="ORF">PHYPA_001043</name>
</gene>
<dbReference type="GeneID" id="112282008"/>
<keyword evidence="7" id="KW-0677">Repeat</keyword>
<keyword evidence="10" id="KW-0067">ATP-binding</keyword>
<reference evidence="19 21" key="2">
    <citation type="journal article" date="2018" name="Plant J.">
        <title>The Physcomitrella patens chromosome-scale assembly reveals moss genome structure and evolution.</title>
        <authorList>
            <person name="Lang D."/>
            <person name="Ullrich K.K."/>
            <person name="Murat F."/>
            <person name="Fuchs J."/>
            <person name="Jenkins J."/>
            <person name="Haas F.B."/>
            <person name="Piednoel M."/>
            <person name="Gundlach H."/>
            <person name="Van Bel M."/>
            <person name="Meyberg R."/>
            <person name="Vives C."/>
            <person name="Morata J."/>
            <person name="Symeonidi A."/>
            <person name="Hiss M."/>
            <person name="Muchero W."/>
            <person name="Kamisugi Y."/>
            <person name="Saleh O."/>
            <person name="Blanc G."/>
            <person name="Decker E.L."/>
            <person name="van Gessel N."/>
            <person name="Grimwood J."/>
            <person name="Hayes R.D."/>
            <person name="Graham S.W."/>
            <person name="Gunter L.E."/>
            <person name="McDaniel S.F."/>
            <person name="Hoernstein S.N.W."/>
            <person name="Larsson A."/>
            <person name="Li F.W."/>
            <person name="Perroud P.F."/>
            <person name="Phillips J."/>
            <person name="Ranjan P."/>
            <person name="Rokshar D.S."/>
            <person name="Rothfels C.J."/>
            <person name="Schneider L."/>
            <person name="Shu S."/>
            <person name="Stevenson D.W."/>
            <person name="Thummler F."/>
            <person name="Tillich M."/>
            <person name="Villarreal Aguilar J.C."/>
            <person name="Widiez T."/>
            <person name="Wong G.K."/>
            <person name="Wymore A."/>
            <person name="Zhang Y."/>
            <person name="Zimmer A.D."/>
            <person name="Quatrano R.S."/>
            <person name="Mayer K.F.X."/>
            <person name="Goodstein D."/>
            <person name="Casacuberta J.M."/>
            <person name="Vandepoele K."/>
            <person name="Reski R."/>
            <person name="Cuming A.C."/>
            <person name="Tuskan G.A."/>
            <person name="Maumus F."/>
            <person name="Salse J."/>
            <person name="Schmutz J."/>
            <person name="Rensing S.A."/>
        </authorList>
    </citation>
    <scope>NUCLEOTIDE SEQUENCE [LARGE SCALE GENOMIC DNA]</scope>
    <source>
        <strain evidence="20 21">cv. Gransden 2004</strain>
    </source>
</reference>
<dbReference type="CDD" id="cd12087">
    <property type="entry name" value="TM_EGFR-like"/>
    <property type="match status" value="1"/>
</dbReference>
<dbReference type="EC" id="2.7.11.1" evidence="2"/>
<keyword evidence="17" id="KW-0732">Signal</keyword>
<dbReference type="RefSeq" id="XP_024374872.1">
    <property type="nucleotide sequence ID" value="XM_024519104.2"/>
</dbReference>
<dbReference type="Gramene" id="Pp3c1_23020V3.2">
    <property type="protein sequence ID" value="Pp3c1_23020V3.2"/>
    <property type="gene ID" value="Pp3c1_23020"/>
</dbReference>
<dbReference type="Gene3D" id="3.80.10.10">
    <property type="entry name" value="Ribonuclease Inhibitor"/>
    <property type="match status" value="1"/>
</dbReference>
<protein>
    <recommendedName>
        <fullName evidence="2">non-specific serine/threonine protein kinase</fullName>
        <ecNumber evidence="2">2.7.11.1</ecNumber>
    </recommendedName>
</protein>
<evidence type="ECO:0000256" key="8">
    <source>
        <dbReference type="ARBA" id="ARBA00022741"/>
    </source>
</evidence>
<evidence type="ECO:0000256" key="2">
    <source>
        <dbReference type="ARBA" id="ARBA00012513"/>
    </source>
</evidence>
<dbReference type="STRING" id="3218.A0A2K1L9A9"/>
<keyword evidence="21" id="KW-1185">Reference proteome</keyword>
<evidence type="ECO:0000256" key="10">
    <source>
        <dbReference type="ARBA" id="ARBA00022840"/>
    </source>
</evidence>
<dbReference type="PANTHER" id="PTHR45631:SF68">
    <property type="entry name" value="REPEAT FAMILY PROTEIN, PUTATIVE, EXPRESSED-RELATED"/>
    <property type="match status" value="1"/>
</dbReference>
<dbReference type="InterPro" id="IPR032675">
    <property type="entry name" value="LRR_dom_sf"/>
</dbReference>
<dbReference type="PROSITE" id="PS00108">
    <property type="entry name" value="PROTEIN_KINASE_ST"/>
    <property type="match status" value="1"/>
</dbReference>
<dbReference type="SUPFAM" id="SSF56112">
    <property type="entry name" value="Protein kinase-like (PK-like)"/>
    <property type="match status" value="1"/>
</dbReference>
<evidence type="ECO:0000256" key="17">
    <source>
        <dbReference type="SAM" id="SignalP"/>
    </source>
</evidence>
<dbReference type="Proteomes" id="UP000006727">
    <property type="component" value="Chromosome 1"/>
</dbReference>
<evidence type="ECO:0000313" key="19">
    <source>
        <dbReference type="EMBL" id="PNR62619.1"/>
    </source>
</evidence>
<dbReference type="PROSITE" id="PS51450">
    <property type="entry name" value="LRR"/>
    <property type="match status" value="1"/>
</dbReference>
<dbReference type="PROSITE" id="PS50011">
    <property type="entry name" value="PROTEIN_KINASE_DOM"/>
    <property type="match status" value="1"/>
</dbReference>
<dbReference type="FunFam" id="3.30.200.20:FF:000039">
    <property type="entry name" value="receptor-like protein kinase FERONIA"/>
    <property type="match status" value="1"/>
</dbReference>
<dbReference type="GO" id="GO:0016020">
    <property type="term" value="C:membrane"/>
    <property type="evidence" value="ECO:0007669"/>
    <property type="project" value="UniProtKB-SubCell"/>
</dbReference>
<evidence type="ECO:0000256" key="12">
    <source>
        <dbReference type="ARBA" id="ARBA00023136"/>
    </source>
</evidence>
<evidence type="ECO:0000256" key="16">
    <source>
        <dbReference type="SAM" id="Phobius"/>
    </source>
</evidence>
<keyword evidence="3" id="KW-0723">Serine/threonine-protein kinase</keyword>
<evidence type="ECO:0000256" key="15">
    <source>
        <dbReference type="ARBA" id="ARBA00048679"/>
    </source>
</evidence>
<evidence type="ECO:0000313" key="21">
    <source>
        <dbReference type="Proteomes" id="UP000006727"/>
    </source>
</evidence>
<dbReference type="FunFam" id="1.10.510.10:FF:000146">
    <property type="entry name" value="LRR receptor-like serine/threonine-protein kinase IOS1"/>
    <property type="match status" value="1"/>
</dbReference>
<feature type="signal peptide" evidence="17">
    <location>
        <begin position="1"/>
        <end position="22"/>
    </location>
</feature>
<feature type="transmembrane region" description="Helical" evidence="16">
    <location>
        <begin position="557"/>
        <end position="581"/>
    </location>
</feature>
<dbReference type="SUPFAM" id="SSF52058">
    <property type="entry name" value="L domain-like"/>
    <property type="match status" value="1"/>
</dbReference>
<keyword evidence="5" id="KW-0808">Transferase</keyword>
<reference evidence="19 21" key="1">
    <citation type="journal article" date="2008" name="Science">
        <title>The Physcomitrella genome reveals evolutionary insights into the conquest of land by plants.</title>
        <authorList>
            <person name="Rensing S."/>
            <person name="Lang D."/>
            <person name="Zimmer A."/>
            <person name="Terry A."/>
            <person name="Salamov A."/>
            <person name="Shapiro H."/>
            <person name="Nishiyama T."/>
            <person name="Perroud P.-F."/>
            <person name="Lindquist E."/>
            <person name="Kamisugi Y."/>
            <person name="Tanahashi T."/>
            <person name="Sakakibara K."/>
            <person name="Fujita T."/>
            <person name="Oishi K."/>
            <person name="Shin-I T."/>
            <person name="Kuroki Y."/>
            <person name="Toyoda A."/>
            <person name="Suzuki Y."/>
            <person name="Hashimoto A."/>
            <person name="Yamaguchi K."/>
            <person name="Sugano A."/>
            <person name="Kohara Y."/>
            <person name="Fujiyama A."/>
            <person name="Anterola A."/>
            <person name="Aoki S."/>
            <person name="Ashton N."/>
            <person name="Barbazuk W.B."/>
            <person name="Barker E."/>
            <person name="Bennetzen J."/>
            <person name="Bezanilla M."/>
            <person name="Blankenship R."/>
            <person name="Cho S.H."/>
            <person name="Dutcher S."/>
            <person name="Estelle M."/>
            <person name="Fawcett J.A."/>
            <person name="Gundlach H."/>
            <person name="Hanada K."/>
            <person name="Heyl A."/>
            <person name="Hicks K.A."/>
            <person name="Hugh J."/>
            <person name="Lohr M."/>
            <person name="Mayer K."/>
            <person name="Melkozernov A."/>
            <person name="Murata T."/>
            <person name="Nelson D."/>
            <person name="Pils B."/>
            <person name="Prigge M."/>
            <person name="Reiss B."/>
            <person name="Renner T."/>
            <person name="Rombauts S."/>
            <person name="Rushton P."/>
            <person name="Sanderfoot A."/>
            <person name="Schween G."/>
            <person name="Shiu S.-H."/>
            <person name="Stueber K."/>
            <person name="Theodoulou F.L."/>
            <person name="Tu H."/>
            <person name="Van de Peer Y."/>
            <person name="Verrier P.J."/>
            <person name="Waters E."/>
            <person name="Wood A."/>
            <person name="Yang L."/>
            <person name="Cove D."/>
            <person name="Cuming A."/>
            <person name="Hasebe M."/>
            <person name="Lucas S."/>
            <person name="Mishler D.B."/>
            <person name="Reski R."/>
            <person name="Grigoriev I."/>
            <person name="Quatrano R.S."/>
            <person name="Boore J.L."/>
        </authorList>
    </citation>
    <scope>NUCLEOTIDE SEQUENCE [LARGE SCALE GENOMIC DNA]</scope>
    <source>
        <strain evidence="20 21">cv. Gransden 2004</strain>
    </source>
</reference>
<comment type="subcellular location">
    <subcellularLocation>
        <location evidence="1">Membrane</location>
        <topology evidence="1">Single-pass membrane protein</topology>
    </subcellularLocation>
</comment>
<keyword evidence="9" id="KW-0418">Kinase</keyword>
<keyword evidence="4" id="KW-0433">Leucine-rich repeat</keyword>
<evidence type="ECO:0000256" key="9">
    <source>
        <dbReference type="ARBA" id="ARBA00022777"/>
    </source>
</evidence>
<evidence type="ECO:0000256" key="7">
    <source>
        <dbReference type="ARBA" id="ARBA00022737"/>
    </source>
</evidence>
<reference evidence="20" key="3">
    <citation type="submission" date="2020-12" db="UniProtKB">
        <authorList>
            <consortium name="EnsemblPlants"/>
        </authorList>
    </citation>
    <scope>IDENTIFICATION</scope>
</reference>